<evidence type="ECO:0000313" key="2">
    <source>
        <dbReference type="EMBL" id="SDR06766.1"/>
    </source>
</evidence>
<organism evidence="2 3">
    <name type="scientific">Halopelagius longus</name>
    <dbReference type="NCBI Taxonomy" id="1236180"/>
    <lineage>
        <taxon>Archaea</taxon>
        <taxon>Methanobacteriati</taxon>
        <taxon>Methanobacteriota</taxon>
        <taxon>Stenosarchaea group</taxon>
        <taxon>Halobacteria</taxon>
        <taxon>Halobacteriales</taxon>
        <taxon>Haloferacaceae</taxon>
    </lineage>
</organism>
<protein>
    <submittedName>
        <fullName evidence="2">Uncharacterized protein</fullName>
    </submittedName>
</protein>
<accession>A0A1H1G1N9</accession>
<dbReference type="Proteomes" id="UP000199289">
    <property type="component" value="Unassembled WGS sequence"/>
</dbReference>
<reference evidence="3" key="1">
    <citation type="submission" date="2016-10" db="EMBL/GenBank/DDBJ databases">
        <authorList>
            <person name="Varghese N."/>
            <person name="Submissions S."/>
        </authorList>
    </citation>
    <scope>NUCLEOTIDE SEQUENCE [LARGE SCALE GENOMIC DNA]</scope>
    <source>
        <strain evidence="3">CGMCC 1.12397</strain>
    </source>
</reference>
<evidence type="ECO:0000313" key="3">
    <source>
        <dbReference type="Proteomes" id="UP000199289"/>
    </source>
</evidence>
<proteinExistence type="predicted"/>
<evidence type="ECO:0000256" key="1">
    <source>
        <dbReference type="SAM" id="MobiDB-lite"/>
    </source>
</evidence>
<gene>
    <name evidence="2" type="ORF">SAMN05216278_3443</name>
</gene>
<name>A0A1H1G1N9_9EURY</name>
<dbReference type="EMBL" id="FNKQ01000005">
    <property type="protein sequence ID" value="SDR06766.1"/>
    <property type="molecule type" value="Genomic_DNA"/>
</dbReference>
<feature type="compositionally biased region" description="Acidic residues" evidence="1">
    <location>
        <begin position="1"/>
        <end position="10"/>
    </location>
</feature>
<feature type="region of interest" description="Disordered" evidence="1">
    <location>
        <begin position="1"/>
        <end position="36"/>
    </location>
</feature>
<sequence length="36" mass="3876">MTDNEDGDPDGEYREGELVTDDDGESSVPIGDFAVE</sequence>
<dbReference type="AlphaFoldDB" id="A0A1H1G1N9"/>